<dbReference type="RefSeq" id="WP_345635449.1">
    <property type="nucleotide sequence ID" value="NZ_BAABJQ010000023.1"/>
</dbReference>
<comment type="subcellular location">
    <subcellularLocation>
        <location evidence="1">Periplasm</location>
    </subcellularLocation>
</comment>
<dbReference type="InterPro" id="IPR053377">
    <property type="entry name" value="Iron_uptake_EfeM/EfeO"/>
</dbReference>
<dbReference type="PROSITE" id="PS51257">
    <property type="entry name" value="PROKAR_LIPOPROTEIN"/>
    <property type="match status" value="1"/>
</dbReference>
<keyword evidence="8" id="KW-1185">Reference proteome</keyword>
<comment type="similarity">
    <text evidence="2">Belongs to the EfeM/EfeO family.</text>
</comment>
<dbReference type="InterPro" id="IPR034981">
    <property type="entry name" value="Imelysin-like_EfeO/Algp7"/>
</dbReference>
<dbReference type="NCBIfam" id="NF007697">
    <property type="entry name" value="PRK10378.1"/>
    <property type="match status" value="1"/>
</dbReference>
<dbReference type="PANTHER" id="PTHR39192:SF1">
    <property type="entry name" value="IRON UPTAKE SYSTEM COMPONENT EFEO"/>
    <property type="match status" value="1"/>
</dbReference>
<dbReference type="Proteomes" id="UP001501570">
    <property type="component" value="Unassembled WGS sequence"/>
</dbReference>
<protein>
    <submittedName>
        <fullName evidence="7">Iron uptake system protein EfeO</fullName>
    </submittedName>
</protein>
<reference evidence="8" key="1">
    <citation type="journal article" date="2019" name="Int. J. Syst. Evol. Microbiol.">
        <title>The Global Catalogue of Microorganisms (GCM) 10K type strain sequencing project: providing services to taxonomists for standard genome sequencing and annotation.</title>
        <authorList>
            <consortium name="The Broad Institute Genomics Platform"/>
            <consortium name="The Broad Institute Genome Sequencing Center for Infectious Disease"/>
            <person name="Wu L."/>
            <person name="Ma J."/>
        </authorList>
    </citation>
    <scope>NUCLEOTIDE SEQUENCE [LARGE SCALE GENOMIC DNA]</scope>
    <source>
        <strain evidence="8">JCM 18304</strain>
    </source>
</reference>
<evidence type="ECO:0000256" key="2">
    <source>
        <dbReference type="ARBA" id="ARBA00005989"/>
    </source>
</evidence>
<accession>A0ABP9SEX6</accession>
<sequence length="384" mass="40466">MSRPVPTGALRAAAILALAGLVISGCSSKNKDDAAAASGATKVKIELNDNGCKTTPSSIPAGAATFEVTNTSANKVTEAELQQGGNIVGEKENLTPGLSGTFSLHLDAGSYTVYCPNAKTEKADFTVTGTATKQSVDPAVQTALDQAVTGYKQYVIGEVDKLVPATKTFTDAVRAGNISAAEAAFAPARYYYEEVEPVAESFGDLDPDIDARVDDVEDPSQWTGFHRIEKALWQDKSLAGMSPIADKLDADVAKLKGLVATTNYQPAQLANGATELLNEVASSKITGEEDRYSHTDLSDFQANVLGGQKAFQLLQPALQKIDAQLASTVSQEFTDVLDSLKPFQTSGGGFVDYSTVGDDQRRMLTQKVDALAEPLSQVAAKVTS</sequence>
<feature type="domain" description="EfeO-type cupredoxin-like" evidence="6">
    <location>
        <begin position="25"/>
        <end position="119"/>
    </location>
</feature>
<dbReference type="InterPro" id="IPR018976">
    <property type="entry name" value="Imelysin-like"/>
</dbReference>
<name>A0ABP9SEX6_9ACTN</name>
<evidence type="ECO:0000256" key="1">
    <source>
        <dbReference type="ARBA" id="ARBA00004418"/>
    </source>
</evidence>
<dbReference type="PANTHER" id="PTHR39192">
    <property type="entry name" value="IRON UPTAKE SYSTEM COMPONENT EFEO"/>
    <property type="match status" value="1"/>
</dbReference>
<evidence type="ECO:0000256" key="4">
    <source>
        <dbReference type="SAM" id="SignalP"/>
    </source>
</evidence>
<proteinExistence type="inferred from homology"/>
<feature type="signal peptide" evidence="4">
    <location>
        <begin position="1"/>
        <end position="19"/>
    </location>
</feature>
<comment type="caution">
    <text evidence="7">The sequence shown here is derived from an EMBL/GenBank/DDBJ whole genome shotgun (WGS) entry which is preliminary data.</text>
</comment>
<dbReference type="InterPro" id="IPR038352">
    <property type="entry name" value="Imelysin_sf"/>
</dbReference>
<dbReference type="CDD" id="cd14656">
    <property type="entry name" value="Imelysin-like_EfeO"/>
    <property type="match status" value="1"/>
</dbReference>
<gene>
    <name evidence="7" type="ORF">GCM10023322_61050</name>
</gene>
<evidence type="ECO:0000259" key="5">
    <source>
        <dbReference type="Pfam" id="PF09375"/>
    </source>
</evidence>
<feature type="domain" description="Imelysin-like" evidence="5">
    <location>
        <begin position="147"/>
        <end position="378"/>
    </location>
</feature>
<evidence type="ECO:0000313" key="8">
    <source>
        <dbReference type="Proteomes" id="UP001501570"/>
    </source>
</evidence>
<keyword evidence="3 4" id="KW-0732">Signal</keyword>
<dbReference type="InterPro" id="IPR028096">
    <property type="entry name" value="EfeO_Cupredoxin"/>
</dbReference>
<evidence type="ECO:0000313" key="7">
    <source>
        <dbReference type="EMBL" id="GAA5195098.1"/>
    </source>
</evidence>
<feature type="chain" id="PRO_5045628731" evidence="4">
    <location>
        <begin position="20"/>
        <end position="384"/>
    </location>
</feature>
<organism evidence="7 8">
    <name type="scientific">Rugosimonospora acidiphila</name>
    <dbReference type="NCBI Taxonomy" id="556531"/>
    <lineage>
        <taxon>Bacteria</taxon>
        <taxon>Bacillati</taxon>
        <taxon>Actinomycetota</taxon>
        <taxon>Actinomycetes</taxon>
        <taxon>Micromonosporales</taxon>
        <taxon>Micromonosporaceae</taxon>
        <taxon>Rugosimonospora</taxon>
    </lineage>
</organism>
<dbReference type="InterPro" id="IPR050894">
    <property type="entry name" value="EfeM/EfeO_iron_uptake"/>
</dbReference>
<dbReference type="Pfam" id="PF09375">
    <property type="entry name" value="Peptidase_M75"/>
    <property type="match status" value="1"/>
</dbReference>
<dbReference type="Gene3D" id="1.20.1420.20">
    <property type="entry name" value="M75 peptidase, HXXE motif"/>
    <property type="match status" value="1"/>
</dbReference>
<evidence type="ECO:0000256" key="3">
    <source>
        <dbReference type="ARBA" id="ARBA00022729"/>
    </source>
</evidence>
<dbReference type="EMBL" id="BAABJQ010000023">
    <property type="protein sequence ID" value="GAA5195098.1"/>
    <property type="molecule type" value="Genomic_DNA"/>
</dbReference>
<evidence type="ECO:0000259" key="6">
    <source>
        <dbReference type="Pfam" id="PF13473"/>
    </source>
</evidence>
<dbReference type="NCBIfam" id="NF041757">
    <property type="entry name" value="EfeO"/>
    <property type="match status" value="1"/>
</dbReference>
<dbReference type="Pfam" id="PF13473">
    <property type="entry name" value="Cupredoxin_1"/>
    <property type="match status" value="1"/>
</dbReference>